<evidence type="ECO:0000313" key="1">
    <source>
        <dbReference type="EMBL" id="OAY31289.2"/>
    </source>
</evidence>
<reference evidence="2" key="1">
    <citation type="journal article" date="2016" name="Nat. Biotechnol.">
        <title>Sequencing wild and cultivated cassava and related species reveals extensive interspecific hybridization and genetic diversity.</title>
        <authorList>
            <person name="Bredeson J.V."/>
            <person name="Lyons J.B."/>
            <person name="Prochnik S.E."/>
            <person name="Wu G.A."/>
            <person name="Ha C.M."/>
            <person name="Edsinger-Gonzales E."/>
            <person name="Grimwood J."/>
            <person name="Schmutz J."/>
            <person name="Rabbi I.Y."/>
            <person name="Egesi C."/>
            <person name="Nauluvula P."/>
            <person name="Lebot V."/>
            <person name="Ndunguru J."/>
            <person name="Mkamilo G."/>
            <person name="Bart R.S."/>
            <person name="Setter T.L."/>
            <person name="Gleadow R.M."/>
            <person name="Kulakow P."/>
            <person name="Ferguson M.E."/>
            <person name="Rounsley S."/>
            <person name="Rokhsar D.S."/>
        </authorList>
    </citation>
    <scope>NUCLEOTIDE SEQUENCE [LARGE SCALE GENOMIC DNA]</scope>
    <source>
        <strain evidence="2">cv. AM560-2</strain>
    </source>
</reference>
<protein>
    <submittedName>
        <fullName evidence="1">Uncharacterized protein</fullName>
    </submittedName>
</protein>
<organism evidence="1 2">
    <name type="scientific">Manihot esculenta</name>
    <name type="common">Cassava</name>
    <name type="synonym">Jatropha manihot</name>
    <dbReference type="NCBI Taxonomy" id="3983"/>
    <lineage>
        <taxon>Eukaryota</taxon>
        <taxon>Viridiplantae</taxon>
        <taxon>Streptophyta</taxon>
        <taxon>Embryophyta</taxon>
        <taxon>Tracheophyta</taxon>
        <taxon>Spermatophyta</taxon>
        <taxon>Magnoliopsida</taxon>
        <taxon>eudicotyledons</taxon>
        <taxon>Gunneridae</taxon>
        <taxon>Pentapetalae</taxon>
        <taxon>rosids</taxon>
        <taxon>fabids</taxon>
        <taxon>Malpighiales</taxon>
        <taxon>Euphorbiaceae</taxon>
        <taxon>Crotonoideae</taxon>
        <taxon>Manihoteae</taxon>
        <taxon>Manihot</taxon>
    </lineage>
</organism>
<keyword evidence="2" id="KW-1185">Reference proteome</keyword>
<dbReference type="EMBL" id="CM004400">
    <property type="protein sequence ID" value="OAY31289.2"/>
    <property type="molecule type" value="Genomic_DNA"/>
</dbReference>
<accession>A0ACC8CLC6</accession>
<gene>
    <name evidence="1" type="ORF">MANES_14G097000v8</name>
</gene>
<dbReference type="Proteomes" id="UP000091857">
    <property type="component" value="Chromosome 14"/>
</dbReference>
<proteinExistence type="predicted"/>
<comment type="caution">
    <text evidence="1">The sequence shown here is derived from an EMBL/GenBank/DDBJ whole genome shotgun (WGS) entry which is preliminary data.</text>
</comment>
<evidence type="ECO:0000313" key="2">
    <source>
        <dbReference type="Proteomes" id="UP000091857"/>
    </source>
</evidence>
<sequence>MYSSSNFDPFQYVQNPTTIASSFANAQSPSSMQEADHSSSSLHFPLPFLDQRDLLLSDVFTQHHPQQQQILVSSANLAAESTREMNPAVSKKATRSNNKKQRSNMNGTKQPISRKRTGKKDRHSKIHTAQGPRDRRMRLSVQIARKFFNLQDMLGFDKASKTIDWLFTKSKAAIKELIDSLPSAKRNGSSGGDQTVSSTSESEIMLPGITMTPDNGDKREMVVEGEPFVSNPRQRLKKTNKPVLNSLARESRDKARARARERTKEKQKIKGLVKSKHFSQANPNKLEQLGSASSLENGESLGFGSQEMESSSKMVREEEEEEPATYLLQHQMNSVRIVDKFLGLTSAPQSCSSFYLSGNFVVPSVGGADFEDEFSGFPGNWDISNGRELQNIHCAMPNMKLSTGNVHVQNPRAIFMTTSDARKQNSSSNFSAISNVQEQNLSSAFMPFLNSHEENPCSVFISDSNEQNPSPSPMTAMDNAGLRSHLTKDQFSCNSNAANKFGSLY</sequence>
<name>A0ACC8CLC6_MANES</name>